<dbReference type="AlphaFoldDB" id="A0A6A3DGL9"/>
<sequence length="50" mass="5736">MRHVLASLTTLSLLDGPSWGACYLRTPYPRYYVRCSFPAFAGFALRFCCR</sequence>
<protein>
    <submittedName>
        <fullName evidence="2">Uncharacterized protein</fullName>
    </submittedName>
</protein>
<comment type="caution">
    <text evidence="2">The sequence shown here is derived from an EMBL/GenBank/DDBJ whole genome shotgun (WGS) entry which is preliminary data.</text>
</comment>
<feature type="chain" id="PRO_5025635757" evidence="1">
    <location>
        <begin position="21"/>
        <end position="50"/>
    </location>
</feature>
<proteinExistence type="predicted"/>
<evidence type="ECO:0000313" key="3">
    <source>
        <dbReference type="Proteomes" id="UP000429523"/>
    </source>
</evidence>
<feature type="signal peptide" evidence="1">
    <location>
        <begin position="1"/>
        <end position="20"/>
    </location>
</feature>
<organism evidence="2 3">
    <name type="scientific">Phytophthora fragariae</name>
    <dbReference type="NCBI Taxonomy" id="53985"/>
    <lineage>
        <taxon>Eukaryota</taxon>
        <taxon>Sar</taxon>
        <taxon>Stramenopiles</taxon>
        <taxon>Oomycota</taxon>
        <taxon>Peronosporomycetes</taxon>
        <taxon>Peronosporales</taxon>
        <taxon>Peronosporaceae</taxon>
        <taxon>Phytophthora</taxon>
    </lineage>
</organism>
<name>A0A6A3DGL9_9STRA</name>
<reference evidence="2 3" key="1">
    <citation type="submission" date="2018-08" db="EMBL/GenBank/DDBJ databases">
        <title>Genomic investigation of the strawberry pathogen Phytophthora fragariae indicates pathogenicity is determined by transcriptional variation in three key races.</title>
        <authorList>
            <person name="Adams T.M."/>
            <person name="Armitage A.D."/>
            <person name="Sobczyk M.K."/>
            <person name="Bates H.J."/>
            <person name="Dunwell J.M."/>
            <person name="Nellist C.F."/>
            <person name="Harrison R.J."/>
        </authorList>
    </citation>
    <scope>NUCLEOTIDE SEQUENCE [LARGE SCALE GENOMIC DNA]</scope>
    <source>
        <strain evidence="2 3">NOV-9</strain>
    </source>
</reference>
<dbReference type="EMBL" id="QXGF01003949">
    <property type="protein sequence ID" value="KAE8920549.1"/>
    <property type="molecule type" value="Genomic_DNA"/>
</dbReference>
<evidence type="ECO:0000256" key="1">
    <source>
        <dbReference type="SAM" id="SignalP"/>
    </source>
</evidence>
<evidence type="ECO:0000313" key="2">
    <source>
        <dbReference type="EMBL" id="KAE8920549.1"/>
    </source>
</evidence>
<gene>
    <name evidence="2" type="ORF">PF009_g29158</name>
</gene>
<keyword evidence="1" id="KW-0732">Signal</keyword>
<accession>A0A6A3DGL9</accession>
<dbReference type="Proteomes" id="UP000429523">
    <property type="component" value="Unassembled WGS sequence"/>
</dbReference>